<dbReference type="GO" id="GO:0005737">
    <property type="term" value="C:cytoplasm"/>
    <property type="evidence" value="ECO:0007669"/>
    <property type="project" value="TreeGrafter"/>
</dbReference>
<evidence type="ECO:0000256" key="1">
    <source>
        <dbReference type="ARBA" id="ARBA00006529"/>
    </source>
</evidence>
<dbReference type="PRINTS" id="PR00109">
    <property type="entry name" value="TYRKINASE"/>
</dbReference>
<dbReference type="PROSITE" id="PS50011">
    <property type="entry name" value="PROTEIN_KINASE_DOM"/>
    <property type="match status" value="1"/>
</dbReference>
<dbReference type="SUPFAM" id="SSF56112">
    <property type="entry name" value="Protein kinase-like (PK-like)"/>
    <property type="match status" value="1"/>
</dbReference>
<dbReference type="EMBL" id="JACSDZ010000015">
    <property type="protein sequence ID" value="KAF7386501.1"/>
    <property type="molecule type" value="Genomic_DNA"/>
</dbReference>
<dbReference type="Gene3D" id="3.30.200.20">
    <property type="entry name" value="Phosphorylase Kinase, domain 1"/>
    <property type="match status" value="1"/>
</dbReference>
<evidence type="ECO:0000256" key="13">
    <source>
        <dbReference type="SAM" id="Coils"/>
    </source>
</evidence>
<sequence>MFTKVVNHKRKLITLVSGRCDGIVSEKNLRKSNRDKDKRRRTTNVWTILTEKGMDRKNVCRWDAEKKAIFRMIHEKLSSREEALFVQIIMRTPAEAEKIAQPEMFNLESQEPVTSSEVNQVILSTSHPEAHIFTNSMLCIQEELGQLSGIAGGPIINDTQVQIHNSNQTNSDSNSNCSEFATKCTSGSVSLDAQRSSWVEGILGCMRPVWTMLSKAAVNEKIKGHQTDDWEIPFESISELKWLGSGAQGAVFSGKLNKEVVAVKKVREPRETDIRHLRKLNHPNIVQFKGVCTQAPCYCIIMEFCPYGPLYDLLRAGEPVPPTRLVSWSKQIAAGMAYLHSHKIIHRDLKSPNVLIGQGEVVKISDFGTSREWNEISTRMSFAGTVAWMAPEIIRNEPCSEKVDIWSYGVVLWELLSGEIPYKDVDSSAIIWGVGNNSLHLPIPASCPEGYRLLVKQCWAAKPRNRPSFKHIEIHLGIAAVEVLCTKSDEYFKSQQSWKKEIRVHMKQMQSNSSSSPRFEADLIRRREDELRHAQDIREHYERKLERTNNLYLELSAVLLQLEQRERDVIKREQQSGYKQCKKRLVHPLLKAQERLYRRRNPTIQFSTSSTPTTPSSPVDYPLSPAKATTFTQLNEANQPETVLASNNNNFKQWKYRHRRVGSGCGVNCSPRSSPHRERKSNEITARLVDNQTQTDLTDISGNVVSSIKNSMNSSITEKSSIDGIDARSMAEHSIEYFNGNPILSETHCKMQSSSCSSPEPEHENNTNGNERLADCSDDDNLETLGRKVTEIINANRLISPMDNGNCDEVIKSHRGKDEPTKLPANYCSVTSTLNISQEQSENRVRSCSEFVNTLCDREEDDACEESWSDEEGEDPNYTYSYSLRRRSIARRPIGPGCRLRRFKQATVRIEGVLASDEENTSEYSHPPSSQSSTLESNPDVQRVLRNIHHSQKRKGIHDGSDSSSQSETDEVSEITIASQPNNANVIRLKSNI</sequence>
<dbReference type="GO" id="GO:0005524">
    <property type="term" value="F:ATP binding"/>
    <property type="evidence" value="ECO:0007669"/>
    <property type="project" value="UniProtKB-KW"/>
</dbReference>
<dbReference type="InterPro" id="IPR051681">
    <property type="entry name" value="Ser/Thr_Kinases-Pseudokinases"/>
</dbReference>
<dbReference type="PANTHER" id="PTHR44329">
    <property type="entry name" value="SERINE/THREONINE-PROTEIN KINASE TNNI3K-RELATED"/>
    <property type="match status" value="1"/>
</dbReference>
<evidence type="ECO:0000256" key="12">
    <source>
        <dbReference type="ARBA" id="ARBA00080806"/>
    </source>
</evidence>
<dbReference type="AlphaFoldDB" id="A0A834JF17"/>
<keyword evidence="4" id="KW-0808">Transferase</keyword>
<keyword evidence="5" id="KW-0547">Nucleotide-binding</keyword>
<gene>
    <name evidence="16" type="ORF">HZH68_013633</name>
</gene>
<evidence type="ECO:0000256" key="4">
    <source>
        <dbReference type="ARBA" id="ARBA00022679"/>
    </source>
</evidence>
<evidence type="ECO:0000256" key="10">
    <source>
        <dbReference type="ARBA" id="ARBA00074193"/>
    </source>
</evidence>
<keyword evidence="6" id="KW-0418">Kinase</keyword>
<comment type="similarity">
    <text evidence="1">Belongs to the protein kinase superfamily. STE Ser/Thr protein kinase family. MAP kinase kinase kinase subfamily.</text>
</comment>
<accession>A0A834JF17</accession>
<evidence type="ECO:0000313" key="17">
    <source>
        <dbReference type="Proteomes" id="UP000617340"/>
    </source>
</evidence>
<dbReference type="EC" id="2.7.11.25" evidence="2"/>
<evidence type="ECO:0000256" key="8">
    <source>
        <dbReference type="ARBA" id="ARBA00047559"/>
    </source>
</evidence>
<dbReference type="SMART" id="SM00220">
    <property type="entry name" value="S_TKc"/>
    <property type="match status" value="1"/>
</dbReference>
<dbReference type="Proteomes" id="UP000617340">
    <property type="component" value="Unassembled WGS sequence"/>
</dbReference>
<dbReference type="InterPro" id="IPR000719">
    <property type="entry name" value="Prot_kinase_dom"/>
</dbReference>
<keyword evidence="17" id="KW-1185">Reference proteome</keyword>
<evidence type="ECO:0000256" key="5">
    <source>
        <dbReference type="ARBA" id="ARBA00022741"/>
    </source>
</evidence>
<feature type="compositionally biased region" description="Polar residues" evidence="14">
    <location>
        <begin position="976"/>
        <end position="993"/>
    </location>
</feature>
<feature type="region of interest" description="Disordered" evidence="14">
    <location>
        <begin position="751"/>
        <end position="779"/>
    </location>
</feature>
<dbReference type="InterPro" id="IPR008271">
    <property type="entry name" value="Ser/Thr_kinase_AS"/>
</dbReference>
<feature type="region of interest" description="Disordered" evidence="14">
    <location>
        <begin position="914"/>
        <end position="938"/>
    </location>
</feature>
<dbReference type="PROSITE" id="PS00108">
    <property type="entry name" value="PROTEIN_KINASE_ST"/>
    <property type="match status" value="1"/>
</dbReference>
<evidence type="ECO:0000256" key="6">
    <source>
        <dbReference type="ARBA" id="ARBA00022777"/>
    </source>
</evidence>
<dbReference type="InterPro" id="IPR011009">
    <property type="entry name" value="Kinase-like_dom_sf"/>
</dbReference>
<evidence type="ECO:0000256" key="9">
    <source>
        <dbReference type="ARBA" id="ARBA00048329"/>
    </source>
</evidence>
<dbReference type="PANTHER" id="PTHR44329:SF304">
    <property type="entry name" value="MITOGEN-ACTIVATED PROTEIN KINASE KINASE KINASE 13-LIKE ISOFORM X1"/>
    <property type="match status" value="1"/>
</dbReference>
<comment type="catalytic activity">
    <reaction evidence="9">
        <text>L-seryl-[protein] + ATP = O-phospho-L-seryl-[protein] + ADP + H(+)</text>
        <dbReference type="Rhea" id="RHEA:17989"/>
        <dbReference type="Rhea" id="RHEA-COMP:9863"/>
        <dbReference type="Rhea" id="RHEA-COMP:11604"/>
        <dbReference type="ChEBI" id="CHEBI:15378"/>
        <dbReference type="ChEBI" id="CHEBI:29999"/>
        <dbReference type="ChEBI" id="CHEBI:30616"/>
        <dbReference type="ChEBI" id="CHEBI:83421"/>
        <dbReference type="ChEBI" id="CHEBI:456216"/>
        <dbReference type="EC" id="2.7.11.25"/>
    </reaction>
</comment>
<keyword evidence="13" id="KW-0175">Coiled coil</keyword>
<dbReference type="CDD" id="cd14059">
    <property type="entry name" value="STKc_MAP3K12_13"/>
    <property type="match status" value="1"/>
</dbReference>
<evidence type="ECO:0000256" key="2">
    <source>
        <dbReference type="ARBA" id="ARBA00012406"/>
    </source>
</evidence>
<dbReference type="Gene3D" id="1.10.510.10">
    <property type="entry name" value="Transferase(Phosphotransferase) domain 1"/>
    <property type="match status" value="1"/>
</dbReference>
<evidence type="ECO:0000259" key="15">
    <source>
        <dbReference type="PROSITE" id="PS50011"/>
    </source>
</evidence>
<evidence type="ECO:0000256" key="11">
    <source>
        <dbReference type="ARBA" id="ARBA00077446"/>
    </source>
</evidence>
<dbReference type="GO" id="GO:0006950">
    <property type="term" value="P:response to stress"/>
    <property type="evidence" value="ECO:0007669"/>
    <property type="project" value="UniProtKB-ARBA"/>
</dbReference>
<comment type="catalytic activity">
    <reaction evidence="8">
        <text>L-threonyl-[protein] + ATP = O-phospho-L-threonyl-[protein] + ADP + H(+)</text>
        <dbReference type="Rhea" id="RHEA:46608"/>
        <dbReference type="Rhea" id="RHEA-COMP:11060"/>
        <dbReference type="Rhea" id="RHEA-COMP:11605"/>
        <dbReference type="ChEBI" id="CHEBI:15378"/>
        <dbReference type="ChEBI" id="CHEBI:30013"/>
        <dbReference type="ChEBI" id="CHEBI:30616"/>
        <dbReference type="ChEBI" id="CHEBI:61977"/>
        <dbReference type="ChEBI" id="CHEBI:456216"/>
        <dbReference type="EC" id="2.7.11.25"/>
    </reaction>
</comment>
<evidence type="ECO:0000256" key="7">
    <source>
        <dbReference type="ARBA" id="ARBA00022840"/>
    </source>
</evidence>
<evidence type="ECO:0000256" key="3">
    <source>
        <dbReference type="ARBA" id="ARBA00022527"/>
    </source>
</evidence>
<protein>
    <recommendedName>
        <fullName evidence="10">Mitogen-activated protein kinase kinase kinase dlk-1</fullName>
        <ecNumber evidence="2">2.7.11.25</ecNumber>
    </recommendedName>
    <alternativeName>
        <fullName evidence="12">DAP kinase-like kinase</fullName>
    </alternativeName>
    <alternativeName>
        <fullName evidence="11">Death-associated protein kinase-like kinase</fullName>
    </alternativeName>
</protein>
<keyword evidence="3" id="KW-0723">Serine/threonine-protein kinase</keyword>
<reference evidence="16" key="1">
    <citation type="journal article" date="2020" name="G3 (Bethesda)">
        <title>High-Quality Assemblies for Three Invasive Social Wasps from the &lt;i&gt;Vespula&lt;/i&gt; Genus.</title>
        <authorList>
            <person name="Harrop T.W.R."/>
            <person name="Guhlin J."/>
            <person name="McLaughlin G.M."/>
            <person name="Permina E."/>
            <person name="Stockwell P."/>
            <person name="Gilligan J."/>
            <person name="Le Lec M.F."/>
            <person name="Gruber M.A.M."/>
            <person name="Quinn O."/>
            <person name="Lovegrove M."/>
            <person name="Duncan E.J."/>
            <person name="Remnant E.J."/>
            <person name="Van Eeckhoven J."/>
            <person name="Graham B."/>
            <person name="Knapp R.A."/>
            <person name="Langford K.W."/>
            <person name="Kronenberg Z."/>
            <person name="Press M.O."/>
            <person name="Eacker S.M."/>
            <person name="Wilson-Rankin E.E."/>
            <person name="Purcell J."/>
            <person name="Lester P.J."/>
            <person name="Dearden P.K."/>
        </authorList>
    </citation>
    <scope>NUCLEOTIDE SEQUENCE</scope>
    <source>
        <strain evidence="16">Linc-1</strain>
    </source>
</reference>
<feature type="region of interest" description="Disordered" evidence="14">
    <location>
        <begin position="951"/>
        <end position="993"/>
    </location>
</feature>
<dbReference type="Pfam" id="PF07714">
    <property type="entry name" value="PK_Tyr_Ser-Thr"/>
    <property type="match status" value="1"/>
</dbReference>
<name>A0A834JF17_VESGE</name>
<dbReference type="InterPro" id="IPR001245">
    <property type="entry name" value="Ser-Thr/Tyr_kinase_cat_dom"/>
</dbReference>
<feature type="compositionally biased region" description="Low complexity" evidence="14">
    <location>
        <begin position="922"/>
        <end position="937"/>
    </location>
</feature>
<feature type="domain" description="Protein kinase" evidence="15">
    <location>
        <begin position="237"/>
        <end position="478"/>
    </location>
</feature>
<organism evidence="16 17">
    <name type="scientific">Vespula germanica</name>
    <name type="common">German yellow jacket</name>
    <name type="synonym">Paravespula germanica</name>
    <dbReference type="NCBI Taxonomy" id="30212"/>
    <lineage>
        <taxon>Eukaryota</taxon>
        <taxon>Metazoa</taxon>
        <taxon>Ecdysozoa</taxon>
        <taxon>Arthropoda</taxon>
        <taxon>Hexapoda</taxon>
        <taxon>Insecta</taxon>
        <taxon>Pterygota</taxon>
        <taxon>Neoptera</taxon>
        <taxon>Endopterygota</taxon>
        <taxon>Hymenoptera</taxon>
        <taxon>Apocrita</taxon>
        <taxon>Aculeata</taxon>
        <taxon>Vespoidea</taxon>
        <taxon>Vespidae</taxon>
        <taxon>Vespinae</taxon>
        <taxon>Vespula</taxon>
    </lineage>
</organism>
<evidence type="ECO:0000256" key="14">
    <source>
        <dbReference type="SAM" id="MobiDB-lite"/>
    </source>
</evidence>
<dbReference type="GO" id="GO:0004709">
    <property type="term" value="F:MAP kinase kinase kinase activity"/>
    <property type="evidence" value="ECO:0007669"/>
    <property type="project" value="UniProtKB-EC"/>
</dbReference>
<evidence type="ECO:0000313" key="16">
    <source>
        <dbReference type="EMBL" id="KAF7386501.1"/>
    </source>
</evidence>
<dbReference type="FunFam" id="1.10.510.10:FF:000087">
    <property type="entry name" value="Mitogen-activated protein kinase kinase kinase 12"/>
    <property type="match status" value="1"/>
</dbReference>
<keyword evidence="7" id="KW-0067">ATP-binding</keyword>
<proteinExistence type="inferred from homology"/>
<comment type="caution">
    <text evidence="16">The sequence shown here is derived from an EMBL/GenBank/DDBJ whole genome shotgun (WGS) entry which is preliminary data.</text>
</comment>
<feature type="coiled-coil region" evidence="13">
    <location>
        <begin position="524"/>
        <end position="565"/>
    </location>
</feature>